<evidence type="ECO:0000313" key="1">
    <source>
        <dbReference type="EMBL" id="KAG7397901.1"/>
    </source>
</evidence>
<accession>A0A8T1WXJ1</accession>
<comment type="caution">
    <text evidence="1">The sequence shown here is derived from an EMBL/GenBank/DDBJ whole genome shotgun (WGS) entry which is preliminary data.</text>
</comment>
<name>A0A8T1WXJ1_9STRA</name>
<sequence length="253" mass="28196">METTQAVAEDGVAISAASESVTLTTTLTPRRRSLLPILPQQSVPLGSLVVDREETRVVYLAPLMSASKEIYFAKHKELLKAAPVTNTQGQEEEEREVLTKKKMLASLERHLARAQTPAQQLVSPNQQSSSNLFDVPASVEFNRNSAGSTTPEVVQVPASPADTELKKMKQRVKLLPITDQDHTDFWKTIRGYERMRAYYHRSVLTNGAATPMGFNMEAAFNKMVGTHWIALCDRERCINVFSRSCSKSDTWNG</sequence>
<keyword evidence="2" id="KW-1185">Reference proteome</keyword>
<dbReference type="Proteomes" id="UP000693981">
    <property type="component" value="Unassembled WGS sequence"/>
</dbReference>
<evidence type="ECO:0000313" key="2">
    <source>
        <dbReference type="Proteomes" id="UP000693981"/>
    </source>
</evidence>
<dbReference type="EMBL" id="JAGDFL010000096">
    <property type="protein sequence ID" value="KAG7397901.1"/>
    <property type="molecule type" value="Genomic_DNA"/>
</dbReference>
<dbReference type="AlphaFoldDB" id="A0A8T1WXJ1"/>
<gene>
    <name evidence="1" type="ORF">PHYBOEH_011968</name>
</gene>
<organism evidence="1 2">
    <name type="scientific">Phytophthora boehmeriae</name>
    <dbReference type="NCBI Taxonomy" id="109152"/>
    <lineage>
        <taxon>Eukaryota</taxon>
        <taxon>Sar</taxon>
        <taxon>Stramenopiles</taxon>
        <taxon>Oomycota</taxon>
        <taxon>Peronosporomycetes</taxon>
        <taxon>Peronosporales</taxon>
        <taxon>Peronosporaceae</taxon>
        <taxon>Phytophthora</taxon>
    </lineage>
</organism>
<protein>
    <submittedName>
        <fullName evidence="1">Uncharacterized protein</fullName>
    </submittedName>
</protein>
<reference evidence="1" key="1">
    <citation type="submission" date="2021-02" db="EMBL/GenBank/DDBJ databases">
        <authorList>
            <person name="Palmer J.M."/>
        </authorList>
    </citation>
    <scope>NUCLEOTIDE SEQUENCE</scope>
    <source>
        <strain evidence="1">SCRP23</strain>
    </source>
</reference>
<proteinExistence type="predicted"/>
<dbReference type="OrthoDB" id="64753at2759"/>